<accession>A0A6A5UP26</accession>
<feature type="compositionally biased region" description="Polar residues" evidence="1">
    <location>
        <begin position="7"/>
        <end position="17"/>
    </location>
</feature>
<dbReference type="Proteomes" id="UP000800035">
    <property type="component" value="Unassembled WGS sequence"/>
</dbReference>
<dbReference type="EMBL" id="ML976978">
    <property type="protein sequence ID" value="KAF1962817.1"/>
    <property type="molecule type" value="Genomic_DNA"/>
</dbReference>
<dbReference type="AlphaFoldDB" id="A0A6A5UP26"/>
<feature type="region of interest" description="Disordered" evidence="1">
    <location>
        <begin position="261"/>
        <end position="313"/>
    </location>
</feature>
<organism evidence="2 3">
    <name type="scientific">Byssothecium circinans</name>
    <dbReference type="NCBI Taxonomy" id="147558"/>
    <lineage>
        <taxon>Eukaryota</taxon>
        <taxon>Fungi</taxon>
        <taxon>Dikarya</taxon>
        <taxon>Ascomycota</taxon>
        <taxon>Pezizomycotina</taxon>
        <taxon>Dothideomycetes</taxon>
        <taxon>Pleosporomycetidae</taxon>
        <taxon>Pleosporales</taxon>
        <taxon>Massarineae</taxon>
        <taxon>Massarinaceae</taxon>
        <taxon>Byssothecium</taxon>
    </lineage>
</organism>
<reference evidence="2" key="1">
    <citation type="journal article" date="2020" name="Stud. Mycol.">
        <title>101 Dothideomycetes genomes: a test case for predicting lifestyles and emergence of pathogens.</title>
        <authorList>
            <person name="Haridas S."/>
            <person name="Albert R."/>
            <person name="Binder M."/>
            <person name="Bloem J."/>
            <person name="Labutti K."/>
            <person name="Salamov A."/>
            <person name="Andreopoulos B."/>
            <person name="Baker S."/>
            <person name="Barry K."/>
            <person name="Bills G."/>
            <person name="Bluhm B."/>
            <person name="Cannon C."/>
            <person name="Castanera R."/>
            <person name="Culley D."/>
            <person name="Daum C."/>
            <person name="Ezra D."/>
            <person name="Gonzalez J."/>
            <person name="Henrissat B."/>
            <person name="Kuo A."/>
            <person name="Liang C."/>
            <person name="Lipzen A."/>
            <person name="Lutzoni F."/>
            <person name="Magnuson J."/>
            <person name="Mondo S."/>
            <person name="Nolan M."/>
            <person name="Ohm R."/>
            <person name="Pangilinan J."/>
            <person name="Park H.-J."/>
            <person name="Ramirez L."/>
            <person name="Alfaro M."/>
            <person name="Sun H."/>
            <person name="Tritt A."/>
            <person name="Yoshinaga Y."/>
            <person name="Zwiers L.-H."/>
            <person name="Turgeon B."/>
            <person name="Goodwin S."/>
            <person name="Spatafora J."/>
            <person name="Crous P."/>
            <person name="Grigoriev I."/>
        </authorList>
    </citation>
    <scope>NUCLEOTIDE SEQUENCE</scope>
    <source>
        <strain evidence="2">CBS 675.92</strain>
    </source>
</reference>
<feature type="region of interest" description="Disordered" evidence="1">
    <location>
        <begin position="1"/>
        <end position="27"/>
    </location>
</feature>
<proteinExistence type="predicted"/>
<evidence type="ECO:0000313" key="3">
    <source>
        <dbReference type="Proteomes" id="UP000800035"/>
    </source>
</evidence>
<dbReference type="OrthoDB" id="3909054at2759"/>
<evidence type="ECO:0000313" key="2">
    <source>
        <dbReference type="EMBL" id="KAF1962817.1"/>
    </source>
</evidence>
<keyword evidence="3" id="KW-1185">Reference proteome</keyword>
<name>A0A6A5UP26_9PLEO</name>
<protein>
    <submittedName>
        <fullName evidence="2">Uncharacterized protein</fullName>
    </submittedName>
</protein>
<feature type="region of interest" description="Disordered" evidence="1">
    <location>
        <begin position="174"/>
        <end position="235"/>
    </location>
</feature>
<sequence>MEHRHSSPASPSDSLRPSTHRKRSNSVPIVEALGCSTPEAELILAEGRAAVRRRKGSAGRGRRREFQHVYQPKDHLKFLNADAPRRIREDSMSIGDRKSLRHSRFPSDVTDSSIITVVAAGEPSTTSPKNPLGNYSANLAKFIQAQLSSIPSYSTTQLAISPCSCPDFSYAPRSPQLSPTASIRRPVDAPHTITIPPVRPPMKSAFSEWSSTDDDTDDERGAMTSSGTPAKAYTPSELRYYENTNDSSFLFSSTPLDREENDLDTAKGFSFPNQAELPGSSADIPSPSHEAGNSPLLSSRPPLTSSSAPSFSSVSTGEYFDFKFNPQMRAQIIAAVTPPSSKGIPSVSPFNRTSLSNVHDALVDSHNRVFIDGLSFDMQRDFTMPEEGMRRVQTPC</sequence>
<gene>
    <name evidence="2" type="ORF">CC80DRAFT_399090</name>
</gene>
<evidence type="ECO:0000256" key="1">
    <source>
        <dbReference type="SAM" id="MobiDB-lite"/>
    </source>
</evidence>
<feature type="compositionally biased region" description="Low complexity" evidence="1">
    <location>
        <begin position="294"/>
        <end position="313"/>
    </location>
</feature>